<dbReference type="EMBL" id="JAINUG010000108">
    <property type="protein sequence ID" value="KAJ8396220.1"/>
    <property type="molecule type" value="Genomic_DNA"/>
</dbReference>
<name>A0AAD7S595_9TELE</name>
<evidence type="ECO:0000259" key="2">
    <source>
        <dbReference type="Pfam" id="PF00567"/>
    </source>
</evidence>
<comment type="caution">
    <text evidence="3">The sequence shown here is derived from an EMBL/GenBank/DDBJ whole genome shotgun (WGS) entry which is preliminary data.</text>
</comment>
<dbReference type="PANTHER" id="PTHR16442:SF1">
    <property type="entry name" value="RING FINGER PROTEIN 17"/>
    <property type="match status" value="1"/>
</dbReference>
<feature type="domain" description="Tudor" evidence="2">
    <location>
        <begin position="78"/>
        <end position="192"/>
    </location>
</feature>
<organism evidence="3 4">
    <name type="scientific">Aldrovandia affinis</name>
    <dbReference type="NCBI Taxonomy" id="143900"/>
    <lineage>
        <taxon>Eukaryota</taxon>
        <taxon>Metazoa</taxon>
        <taxon>Chordata</taxon>
        <taxon>Craniata</taxon>
        <taxon>Vertebrata</taxon>
        <taxon>Euteleostomi</taxon>
        <taxon>Actinopterygii</taxon>
        <taxon>Neopterygii</taxon>
        <taxon>Teleostei</taxon>
        <taxon>Notacanthiformes</taxon>
        <taxon>Halosauridae</taxon>
        <taxon>Aldrovandia</taxon>
    </lineage>
</organism>
<dbReference type="SUPFAM" id="SSF63748">
    <property type="entry name" value="Tudor/PWWP/MBT"/>
    <property type="match status" value="1"/>
</dbReference>
<protein>
    <recommendedName>
        <fullName evidence="2">Tudor domain-containing protein</fullName>
    </recommendedName>
</protein>
<dbReference type="InterPro" id="IPR002999">
    <property type="entry name" value="Tudor"/>
</dbReference>
<reference evidence="3" key="1">
    <citation type="journal article" date="2023" name="Science">
        <title>Genome structures resolve the early diversification of teleost fishes.</title>
        <authorList>
            <person name="Parey E."/>
            <person name="Louis A."/>
            <person name="Montfort J."/>
            <person name="Bouchez O."/>
            <person name="Roques C."/>
            <person name="Iampietro C."/>
            <person name="Lluch J."/>
            <person name="Castinel A."/>
            <person name="Donnadieu C."/>
            <person name="Desvignes T."/>
            <person name="Floi Bucao C."/>
            <person name="Jouanno E."/>
            <person name="Wen M."/>
            <person name="Mejri S."/>
            <person name="Dirks R."/>
            <person name="Jansen H."/>
            <person name="Henkel C."/>
            <person name="Chen W.J."/>
            <person name="Zahm M."/>
            <person name="Cabau C."/>
            <person name="Klopp C."/>
            <person name="Thompson A.W."/>
            <person name="Robinson-Rechavi M."/>
            <person name="Braasch I."/>
            <person name="Lecointre G."/>
            <person name="Bobe J."/>
            <person name="Postlethwait J.H."/>
            <person name="Berthelot C."/>
            <person name="Roest Crollius H."/>
            <person name="Guiguen Y."/>
        </authorList>
    </citation>
    <scope>NUCLEOTIDE SEQUENCE</scope>
    <source>
        <strain evidence="3">NC1722</strain>
    </source>
</reference>
<dbReference type="Pfam" id="PF00567">
    <property type="entry name" value="TUDOR"/>
    <property type="match status" value="1"/>
</dbReference>
<evidence type="ECO:0000313" key="3">
    <source>
        <dbReference type="EMBL" id="KAJ8396220.1"/>
    </source>
</evidence>
<evidence type="ECO:0000313" key="4">
    <source>
        <dbReference type="Proteomes" id="UP001221898"/>
    </source>
</evidence>
<dbReference type="Gene3D" id="2.30.30.140">
    <property type="match status" value="1"/>
</dbReference>
<keyword evidence="4" id="KW-1185">Reference proteome</keyword>
<dbReference type="PANTHER" id="PTHR16442">
    <property type="entry name" value="RING FINGER PROTEIN 17"/>
    <property type="match status" value="1"/>
</dbReference>
<dbReference type="Proteomes" id="UP001221898">
    <property type="component" value="Unassembled WGS sequence"/>
</dbReference>
<feature type="compositionally biased region" description="Basic and acidic residues" evidence="1">
    <location>
        <begin position="342"/>
        <end position="352"/>
    </location>
</feature>
<gene>
    <name evidence="3" type="ORF">AAFF_G00020870</name>
</gene>
<feature type="compositionally biased region" description="Polar residues" evidence="1">
    <location>
        <begin position="331"/>
        <end position="341"/>
    </location>
</feature>
<feature type="region of interest" description="Disordered" evidence="1">
    <location>
        <begin position="323"/>
        <end position="379"/>
    </location>
</feature>
<sequence length="379" mass="41913">MFVSYSETSQIWLVEIMINGMFLRKFKATSCLKSGEEDDLSFTNPSTQVMDKPPADKMSCAHRLTLAPVQMDLGHAGFAAAVTAPCEFYIVLEDMLLVMSTVSTILETLPEDLDALPEALLNPGACCLVKLEIKKKWCRAEIVHVDGISVVINLVDYGHCTNIPYTCCGQLKRLPEELARLPKVTYPCVLRGIKPAGVELWTDKAVVFFQECICQKSLLIYFRQYVSEAQWEVDIVSGGINVAKELVDAGHATYIDSMLGLRLQQGLHPIGASQPEFIPSLFGNTFKIKPESKPAETKDMCLLKPLGFCNNMHRQEHVKEEDHGAIDDAKNQSFDEGTIQDSGRKRGSEVSDNKQCNIQETGSKELTKAVPGAGTCTQM</sequence>
<dbReference type="Gene3D" id="2.40.50.90">
    <property type="match status" value="1"/>
</dbReference>
<dbReference type="AlphaFoldDB" id="A0AAD7S595"/>
<dbReference type="InterPro" id="IPR035437">
    <property type="entry name" value="SNase_OB-fold_sf"/>
</dbReference>
<evidence type="ECO:0000256" key="1">
    <source>
        <dbReference type="SAM" id="MobiDB-lite"/>
    </source>
</evidence>
<accession>A0AAD7S595</accession>
<proteinExistence type="predicted"/>